<feature type="transmembrane region" description="Helical" evidence="1">
    <location>
        <begin position="6"/>
        <end position="22"/>
    </location>
</feature>
<accession>A0A5Q4YXT2</accession>
<keyword evidence="1" id="KW-1133">Transmembrane helix</keyword>
<gene>
    <name evidence="2" type="ORF">AW0309160_01249</name>
</gene>
<keyword evidence="1" id="KW-0472">Membrane</keyword>
<feature type="transmembrane region" description="Helical" evidence="1">
    <location>
        <begin position="83"/>
        <end position="106"/>
    </location>
</feature>
<protein>
    <submittedName>
        <fullName evidence="2">Uncharacterized protein</fullName>
    </submittedName>
</protein>
<evidence type="ECO:0000256" key="1">
    <source>
        <dbReference type="SAM" id="Phobius"/>
    </source>
</evidence>
<evidence type="ECO:0000313" key="2">
    <source>
        <dbReference type="EMBL" id="VVV03866.1"/>
    </source>
</evidence>
<proteinExistence type="predicted"/>
<reference evidence="2" key="1">
    <citation type="submission" date="2019-09" db="EMBL/GenBank/DDBJ databases">
        <authorList>
            <person name="Hjerde E."/>
        </authorList>
    </citation>
    <scope>NUCLEOTIDE SEQUENCE</scope>
    <source>
        <strain evidence="2">06/09/160</strain>
    </source>
</reference>
<name>A0A5Q4YXT2_9GAMM</name>
<sequence>MNTIIISITLAFTIGLLQFLYIKVNKLIRNTFMIYGYIAIIFTLMLFIEIIPLLKILLLVILWLLTEYKPLIYIFNIEQSTRLYLIVFSTMLILTDALFFTTLGVMK</sequence>
<keyword evidence="1" id="KW-0812">Transmembrane</keyword>
<dbReference type="AlphaFoldDB" id="A0A5Q4YXT2"/>
<dbReference type="EMBL" id="LR721750">
    <property type="protein sequence ID" value="VVV03866.1"/>
    <property type="molecule type" value="Genomic_DNA"/>
</dbReference>
<organism evidence="2">
    <name type="scientific">Aliivibrio wodanis</name>
    <dbReference type="NCBI Taxonomy" id="80852"/>
    <lineage>
        <taxon>Bacteria</taxon>
        <taxon>Pseudomonadati</taxon>
        <taxon>Pseudomonadota</taxon>
        <taxon>Gammaproteobacteria</taxon>
        <taxon>Vibrionales</taxon>
        <taxon>Vibrionaceae</taxon>
        <taxon>Aliivibrio</taxon>
    </lineage>
</organism>
<feature type="transmembrane region" description="Helical" evidence="1">
    <location>
        <begin position="34"/>
        <end position="63"/>
    </location>
</feature>